<proteinExistence type="predicted"/>
<evidence type="ECO:0000313" key="2">
    <source>
        <dbReference type="Proteomes" id="UP001163223"/>
    </source>
</evidence>
<evidence type="ECO:0000313" key="1">
    <source>
        <dbReference type="EMBL" id="WAJ26893.1"/>
    </source>
</evidence>
<gene>
    <name evidence="1" type="ORF">OXU80_18775</name>
</gene>
<reference evidence="1" key="1">
    <citation type="submission" date="2022-11" db="EMBL/GenBank/DDBJ databases">
        <title>beta-Carotene-producing bacterium, Jeongeuplla avenae sp. nov., alleviates the salt stress of Arabidopsis seedlings.</title>
        <authorList>
            <person name="Jiang L."/>
            <person name="Lee J."/>
        </authorList>
    </citation>
    <scope>NUCLEOTIDE SEQUENCE</scope>
    <source>
        <strain evidence="1">DY_R2A_6</strain>
    </source>
</reference>
<sequence length="218" mass="24045">MTLRVHPRPTGVDYAAIALATGYPLHEVRSRGVAFCRANPRTVEVEDDLSQLPPFEDGTNVDNPLSDVDRRLDEAFADPDLVWADGHGFSKRERAGALIIVGEHGLVPLGRRTTSAAQRQLADADDLLALVEHNLALLDIEELDEASPLSRRRQAERGVDTDKRPDPVAARARRRAWLDRLHGEALALAAEKRAVAEAEAERIEDTETTVTRQAKVRA</sequence>
<dbReference type="EMBL" id="CP113520">
    <property type="protein sequence ID" value="WAJ26893.1"/>
    <property type="molecule type" value="Genomic_DNA"/>
</dbReference>
<keyword evidence="2" id="KW-1185">Reference proteome</keyword>
<organism evidence="1 2">
    <name type="scientific">Antarcticirhabdus aurantiaca</name>
    <dbReference type="NCBI Taxonomy" id="2606717"/>
    <lineage>
        <taxon>Bacteria</taxon>
        <taxon>Pseudomonadati</taxon>
        <taxon>Pseudomonadota</taxon>
        <taxon>Alphaproteobacteria</taxon>
        <taxon>Hyphomicrobiales</taxon>
        <taxon>Aurantimonadaceae</taxon>
        <taxon>Antarcticirhabdus</taxon>
    </lineage>
</organism>
<name>A0ACD4NJC8_9HYPH</name>
<dbReference type="Proteomes" id="UP001163223">
    <property type="component" value="Chromosome"/>
</dbReference>
<accession>A0ACD4NJC8</accession>
<protein>
    <submittedName>
        <fullName evidence="1">Uncharacterized protein</fullName>
    </submittedName>
</protein>